<organism evidence="6 7">
    <name type="scientific">Actinoalloteichus fjordicus</name>
    <dbReference type="NCBI Taxonomy" id="1612552"/>
    <lineage>
        <taxon>Bacteria</taxon>
        <taxon>Bacillati</taxon>
        <taxon>Actinomycetota</taxon>
        <taxon>Actinomycetes</taxon>
        <taxon>Pseudonocardiales</taxon>
        <taxon>Pseudonocardiaceae</taxon>
        <taxon>Actinoalloteichus</taxon>
    </lineage>
</organism>
<dbReference type="EMBL" id="CP016076">
    <property type="protein sequence ID" value="APU14611.1"/>
    <property type="molecule type" value="Genomic_DNA"/>
</dbReference>
<keyword evidence="7" id="KW-1185">Reference proteome</keyword>
<evidence type="ECO:0000313" key="7">
    <source>
        <dbReference type="Proteomes" id="UP000185511"/>
    </source>
</evidence>
<dbReference type="GO" id="GO:0016787">
    <property type="term" value="F:hydrolase activity"/>
    <property type="evidence" value="ECO:0007669"/>
    <property type="project" value="UniProtKB-KW"/>
</dbReference>
<evidence type="ECO:0000313" key="6">
    <source>
        <dbReference type="EMBL" id="APU14611.1"/>
    </source>
</evidence>
<dbReference type="Gene3D" id="3.40.50.1820">
    <property type="entry name" value="alpha/beta hydrolase"/>
    <property type="match status" value="1"/>
</dbReference>
<reference evidence="7" key="1">
    <citation type="submission" date="2016-06" db="EMBL/GenBank/DDBJ databases">
        <title>Complete genome sequence of Actinoalloteichus fjordicus DSM 46855 (=ADI127-17), type strain of the new species Actinoalloteichus fjordicus.</title>
        <authorList>
            <person name="Ruckert C."/>
            <person name="Nouioui I."/>
            <person name="Willmese J."/>
            <person name="van Wezel G."/>
            <person name="Klenk H.-P."/>
            <person name="Kalinowski J."/>
            <person name="Zotchev S.B."/>
        </authorList>
    </citation>
    <scope>NUCLEOTIDE SEQUENCE [LARGE SCALE GENOMIC DNA]</scope>
    <source>
        <strain evidence="7">ADI127-7</strain>
    </source>
</reference>
<evidence type="ECO:0000256" key="4">
    <source>
        <dbReference type="SAM" id="MobiDB-lite"/>
    </source>
</evidence>
<comment type="similarity">
    <text evidence="1 3">Belongs to the type-B carboxylesterase/lipase family.</text>
</comment>
<evidence type="ECO:0000256" key="1">
    <source>
        <dbReference type="ARBA" id="ARBA00005964"/>
    </source>
</evidence>
<dbReference type="RefSeq" id="WP_075764416.1">
    <property type="nucleotide sequence ID" value="NZ_CP016076.1"/>
</dbReference>
<dbReference type="PROSITE" id="PS00122">
    <property type="entry name" value="CARBOXYLESTERASE_B_1"/>
    <property type="match status" value="1"/>
</dbReference>
<accession>A0AAC9LBL5</accession>
<evidence type="ECO:0000259" key="5">
    <source>
        <dbReference type="Pfam" id="PF00135"/>
    </source>
</evidence>
<name>A0AAC9LBL5_9PSEU</name>
<feature type="compositionally biased region" description="Basic and acidic residues" evidence="4">
    <location>
        <begin position="479"/>
        <end position="496"/>
    </location>
</feature>
<dbReference type="Proteomes" id="UP000185511">
    <property type="component" value="Chromosome"/>
</dbReference>
<dbReference type="EC" id="3.1.1.-" evidence="3"/>
<feature type="domain" description="Carboxylesterase type B" evidence="5">
    <location>
        <begin position="4"/>
        <end position="458"/>
    </location>
</feature>
<dbReference type="SUPFAM" id="SSF53474">
    <property type="entry name" value="alpha/beta-Hydrolases"/>
    <property type="match status" value="1"/>
</dbReference>
<feature type="region of interest" description="Disordered" evidence="4">
    <location>
        <begin position="464"/>
        <end position="502"/>
    </location>
</feature>
<dbReference type="InterPro" id="IPR029058">
    <property type="entry name" value="AB_hydrolase_fold"/>
</dbReference>
<dbReference type="Pfam" id="PF00135">
    <property type="entry name" value="COesterase"/>
    <property type="match status" value="1"/>
</dbReference>
<sequence length="502" mass="52668">MDDLVATSAGRVRGIARSPEVLAFLGIPYAAPPFGADRFRAPRPAAGWAGVRDARSFGPVAPQSARLPGMPTWSPGDEDVLTVNVWTRRPAADRPPSPVLCWLHGGAFTFGSAAQPDFDGTTLASAGLVVVTCNYRLGFEGFGRLAGFPDDRGLLDQLAALHWVRDEIAAFGGDPDQVTLAGQSAGATSAACLLGLPEARGLFRRVIAHSPVGVRFTRDAADDVAERIAAVAGLPSVTRLSEASPQTLVAASDAVSAACRADPAEGRRYYDSVLYGPVPADGGADALLAASPEEQLRTGLASDVDLLVCRTADEHWLLHAVDGVPSVVDEAGFADFVAAMGIPEEIVLGLRRRRPAASIVESYLDVFGEFVVGRPAARLIEEHVGAGGRAWSARFARRLGPGGPVPAWHNADLPFAFGNLDVPGAHFLIGGPPGEADRALSRRMTASWVGFATDGDPGWPAVPAAVGPSPTRIWQTPHDSLDRRADDGAVRRDTVRPNDTAG</sequence>
<dbReference type="PANTHER" id="PTHR43142:SF1">
    <property type="entry name" value="CARBOXYLIC ESTER HYDROLASE"/>
    <property type="match status" value="1"/>
</dbReference>
<evidence type="ECO:0000256" key="3">
    <source>
        <dbReference type="RuleBase" id="RU361235"/>
    </source>
</evidence>
<keyword evidence="2 3" id="KW-0378">Hydrolase</keyword>
<dbReference type="KEGG" id="acad:UA74_12765"/>
<dbReference type="PANTHER" id="PTHR43142">
    <property type="entry name" value="CARBOXYLIC ESTER HYDROLASE"/>
    <property type="match status" value="1"/>
</dbReference>
<gene>
    <name evidence="6" type="ORF">UA74_12765</name>
</gene>
<dbReference type="InterPro" id="IPR002018">
    <property type="entry name" value="CarbesteraseB"/>
</dbReference>
<dbReference type="AlphaFoldDB" id="A0AAC9LBL5"/>
<proteinExistence type="inferred from homology"/>
<evidence type="ECO:0000256" key="2">
    <source>
        <dbReference type="ARBA" id="ARBA00022801"/>
    </source>
</evidence>
<dbReference type="InterPro" id="IPR019826">
    <property type="entry name" value="Carboxylesterase_B_AS"/>
</dbReference>
<protein>
    <recommendedName>
        <fullName evidence="3">Carboxylic ester hydrolase</fullName>
        <ecNumber evidence="3">3.1.1.-</ecNumber>
    </recommendedName>
</protein>